<protein>
    <submittedName>
        <fullName evidence="1">27985_t:CDS:1</fullName>
    </submittedName>
</protein>
<dbReference type="Proteomes" id="UP000789920">
    <property type="component" value="Unassembled WGS sequence"/>
</dbReference>
<keyword evidence="2" id="KW-1185">Reference proteome</keyword>
<reference evidence="1" key="1">
    <citation type="submission" date="2021-06" db="EMBL/GenBank/DDBJ databases">
        <authorList>
            <person name="Kallberg Y."/>
            <person name="Tangrot J."/>
            <person name="Rosling A."/>
        </authorList>
    </citation>
    <scope>NUCLEOTIDE SEQUENCE</scope>
    <source>
        <strain evidence="1">MA461A</strain>
    </source>
</reference>
<accession>A0ACA9SPP9</accession>
<evidence type="ECO:0000313" key="2">
    <source>
        <dbReference type="Proteomes" id="UP000789920"/>
    </source>
</evidence>
<comment type="caution">
    <text evidence="1">The sequence shown here is derived from an EMBL/GenBank/DDBJ whole genome shotgun (WGS) entry which is preliminary data.</text>
</comment>
<feature type="non-terminal residue" evidence="1">
    <location>
        <position position="62"/>
    </location>
</feature>
<dbReference type="EMBL" id="CAJVQC010144651">
    <property type="protein sequence ID" value="CAG8844940.1"/>
    <property type="molecule type" value="Genomic_DNA"/>
</dbReference>
<evidence type="ECO:0000313" key="1">
    <source>
        <dbReference type="EMBL" id="CAG8844940.1"/>
    </source>
</evidence>
<gene>
    <name evidence="1" type="ORF">RPERSI_LOCUS33432</name>
</gene>
<name>A0ACA9SPP9_9GLOM</name>
<feature type="non-terminal residue" evidence="1">
    <location>
        <position position="1"/>
    </location>
</feature>
<proteinExistence type="predicted"/>
<sequence>VREKMIPDTPQNYVSLYTKCWSEEPEQRPILKEIKNKLNILSVETIVFISNDLSSNEIIDEE</sequence>
<organism evidence="1 2">
    <name type="scientific">Racocetra persica</name>
    <dbReference type="NCBI Taxonomy" id="160502"/>
    <lineage>
        <taxon>Eukaryota</taxon>
        <taxon>Fungi</taxon>
        <taxon>Fungi incertae sedis</taxon>
        <taxon>Mucoromycota</taxon>
        <taxon>Glomeromycotina</taxon>
        <taxon>Glomeromycetes</taxon>
        <taxon>Diversisporales</taxon>
        <taxon>Gigasporaceae</taxon>
        <taxon>Racocetra</taxon>
    </lineage>
</organism>